<proteinExistence type="predicted"/>
<organism evidence="2 3">
    <name type="scientific">Chitinophaga terrae</name>
    <name type="common">ex Kim and Jung 2007</name>
    <dbReference type="NCBI Taxonomy" id="408074"/>
    <lineage>
        <taxon>Bacteria</taxon>
        <taxon>Pseudomonadati</taxon>
        <taxon>Bacteroidota</taxon>
        <taxon>Chitinophagia</taxon>
        <taxon>Chitinophagales</taxon>
        <taxon>Chitinophagaceae</taxon>
        <taxon>Chitinophaga</taxon>
    </lineage>
</organism>
<evidence type="ECO:0000313" key="2">
    <source>
        <dbReference type="EMBL" id="SEA03386.1"/>
    </source>
</evidence>
<dbReference type="AlphaFoldDB" id="A0A1H3XVI5"/>
<dbReference type="GO" id="GO:0000166">
    <property type="term" value="F:nucleotide binding"/>
    <property type="evidence" value="ECO:0007669"/>
    <property type="project" value="InterPro"/>
</dbReference>
<reference evidence="3" key="1">
    <citation type="submission" date="2016-10" db="EMBL/GenBank/DDBJ databases">
        <authorList>
            <person name="Varghese N."/>
            <person name="Submissions S."/>
        </authorList>
    </citation>
    <scope>NUCLEOTIDE SEQUENCE [LARGE SCALE GENOMIC DNA]</scope>
    <source>
        <strain evidence="3">DSM 23920</strain>
    </source>
</reference>
<dbReference type="EMBL" id="FNRL01000002">
    <property type="protein sequence ID" value="SEA03386.1"/>
    <property type="molecule type" value="Genomic_DNA"/>
</dbReference>
<keyword evidence="3" id="KW-1185">Reference proteome</keyword>
<protein>
    <submittedName>
        <fullName evidence="2">Predicted dehydrogenase</fullName>
    </submittedName>
</protein>
<dbReference type="SUPFAM" id="SSF55347">
    <property type="entry name" value="Glyceraldehyde-3-phosphate dehydrogenase-like, C-terminal domain"/>
    <property type="match status" value="1"/>
</dbReference>
<gene>
    <name evidence="2" type="ORF">SAMN05660909_00519</name>
</gene>
<dbReference type="PANTHER" id="PTHR43818">
    <property type="entry name" value="BCDNA.GH03377"/>
    <property type="match status" value="1"/>
</dbReference>
<dbReference type="Gene3D" id="3.40.50.720">
    <property type="entry name" value="NAD(P)-binding Rossmann-like Domain"/>
    <property type="match status" value="1"/>
</dbReference>
<dbReference type="Gene3D" id="3.30.360.10">
    <property type="entry name" value="Dihydrodipicolinate Reductase, domain 2"/>
    <property type="match status" value="1"/>
</dbReference>
<dbReference type="InterPro" id="IPR036291">
    <property type="entry name" value="NAD(P)-bd_dom_sf"/>
</dbReference>
<dbReference type="Proteomes" id="UP000199656">
    <property type="component" value="Unassembled WGS sequence"/>
</dbReference>
<dbReference type="SUPFAM" id="SSF51735">
    <property type="entry name" value="NAD(P)-binding Rossmann-fold domains"/>
    <property type="match status" value="1"/>
</dbReference>
<evidence type="ECO:0000313" key="3">
    <source>
        <dbReference type="Proteomes" id="UP000199656"/>
    </source>
</evidence>
<dbReference type="InterPro" id="IPR000683">
    <property type="entry name" value="Gfo/Idh/MocA-like_OxRdtase_N"/>
</dbReference>
<dbReference type="Pfam" id="PF01408">
    <property type="entry name" value="GFO_IDH_MocA"/>
    <property type="match status" value="1"/>
</dbReference>
<dbReference type="InterPro" id="IPR050463">
    <property type="entry name" value="Gfo/Idh/MocA_oxidrdct_glycsds"/>
</dbReference>
<dbReference type="PANTHER" id="PTHR43818:SF5">
    <property type="entry name" value="OXIDOREDUCTASE FAMILY PROTEIN"/>
    <property type="match status" value="1"/>
</dbReference>
<dbReference type="OrthoDB" id="9771072at2"/>
<evidence type="ECO:0000259" key="1">
    <source>
        <dbReference type="Pfam" id="PF01408"/>
    </source>
</evidence>
<feature type="domain" description="Gfo/Idh/MocA-like oxidoreductase N-terminal" evidence="1">
    <location>
        <begin position="57"/>
        <end position="176"/>
    </location>
</feature>
<name>A0A1H3XVI5_9BACT</name>
<dbReference type="RefSeq" id="WP_089758394.1">
    <property type="nucleotide sequence ID" value="NZ_BKAT01000010.1"/>
</dbReference>
<sequence>MPINNSNEDSRRSFISKIAKGVVGASLVPSILTAADRKRNIQSLSRLKEKYSANDQIQIALIGAGGMGTADANTAITVPGVKLIAACDLYDGRLADAKKKWGSDIFTTRSYQEILERKDVDAVIIATPDFWHKDISVAAMNKGKSVYCEKPMVHDISEAPAVVEAQQRNGKVVYQVGSQGMSSLGNEKARQLLKDGAIGKLNYAEGFWARMSPTGAWQYPIPADASLKTVDWDAYLRNAPKREWDPLRFFRWRNYRDYGTGVSGDLFVHLFSSLHLVTGSIGPNKIMATGGLRYWKDGREVPDIMLGMFDYPETAQHPAFNLSLRVNFVDGTGGTNYLRMVGSEGSMTVEWDKVTLYRNRNVVDENDPLAAANAAASNNGKQYAYHRAEMLPPDTVVYEAEKGYKGAHFDHFYNLFNAMRTGGKVAEDPLFGFRAAAPALLCNQSYFDNKIVHWDPQSLKLVNK</sequence>
<accession>A0A1H3XVI5</accession>
<dbReference type="STRING" id="408074.SAMN05660909_00519"/>